<evidence type="ECO:0000256" key="1">
    <source>
        <dbReference type="ARBA" id="ARBA00010088"/>
    </source>
</evidence>
<sequence>MPTAQPFRIDIPQEKLDAIMARVKAYDWFPAPANEEGFAYGMSTPVMKDIQRYWIAGYDWRKSEEILNKYPSYKVEIDGQMIHFVHVVGEAGGRRPLLITHGWPGSVFEFWEAIAPLAFPSRYGGKAEDAFDLIIPSLPGYGFSGRPKSPIGPRGTAALWDTLMRDILKYDTYLAQGGDWGSMVTSWLGFNHGTVDGKGGCRVIHLNMVGFRPTPATPQTEAEGEWLAASQGAMQREGAYLMQQMTKPQTLAMALMDSPVGTAAWIIEKFNGWSDLSDGGLLDTYSKDQLLTNVMIYLVNDAMATSVWFYNGFAQEGGNALPEGVRCETPTAFANFPGEPVYKPAPRSWFERAYNLTRWTDLPRGGHFAAMEEPELYVEEIRAWGNSVTEPEG</sequence>
<proteinExistence type="inferred from homology"/>
<dbReference type="PANTHER" id="PTHR21661:SF35">
    <property type="entry name" value="EPOXIDE HYDROLASE"/>
    <property type="match status" value="1"/>
</dbReference>
<dbReference type="SUPFAM" id="SSF53474">
    <property type="entry name" value="alpha/beta-Hydrolases"/>
    <property type="match status" value="1"/>
</dbReference>
<dbReference type="Pfam" id="PF06441">
    <property type="entry name" value="EHN"/>
    <property type="match status" value="1"/>
</dbReference>
<dbReference type="AlphaFoldDB" id="A0A170PUL7"/>
<evidence type="ECO:0000259" key="4">
    <source>
        <dbReference type="Pfam" id="PF06441"/>
    </source>
</evidence>
<evidence type="ECO:0000313" key="5">
    <source>
        <dbReference type="EMBL" id="CUS57966.1"/>
    </source>
</evidence>
<dbReference type="Gene3D" id="3.40.50.1820">
    <property type="entry name" value="alpha/beta hydrolase"/>
    <property type="match status" value="1"/>
</dbReference>
<evidence type="ECO:0000256" key="3">
    <source>
        <dbReference type="ARBA" id="ARBA00022801"/>
    </source>
</evidence>
<dbReference type="InterPro" id="IPR029058">
    <property type="entry name" value="AB_hydrolase_fold"/>
</dbReference>
<organism evidence="5">
    <name type="scientific">hydrothermal vent metagenome</name>
    <dbReference type="NCBI Taxonomy" id="652676"/>
    <lineage>
        <taxon>unclassified sequences</taxon>
        <taxon>metagenomes</taxon>
        <taxon>ecological metagenomes</taxon>
    </lineage>
</organism>
<dbReference type="PANTHER" id="PTHR21661">
    <property type="entry name" value="EPOXIDE HYDROLASE 1-RELATED"/>
    <property type="match status" value="1"/>
</dbReference>
<comment type="similarity">
    <text evidence="1">Belongs to the peptidase S33 family.</text>
</comment>
<dbReference type="PIRSF" id="PIRSF001112">
    <property type="entry name" value="Epoxide_hydrolase"/>
    <property type="match status" value="1"/>
</dbReference>
<dbReference type="EMBL" id="CZQD01000053">
    <property type="protein sequence ID" value="CUS57966.1"/>
    <property type="molecule type" value="Genomic_DNA"/>
</dbReference>
<dbReference type="GO" id="GO:0097176">
    <property type="term" value="P:epoxide metabolic process"/>
    <property type="evidence" value="ECO:0007669"/>
    <property type="project" value="TreeGrafter"/>
</dbReference>
<keyword evidence="2" id="KW-0058">Aromatic hydrocarbons catabolism</keyword>
<feature type="domain" description="Epoxide hydrolase N-terminal" evidence="4">
    <location>
        <begin position="5"/>
        <end position="110"/>
    </location>
</feature>
<reference evidence="5" key="1">
    <citation type="submission" date="2015-10" db="EMBL/GenBank/DDBJ databases">
        <authorList>
            <person name="Gilbert D.G."/>
        </authorList>
    </citation>
    <scope>NUCLEOTIDE SEQUENCE</scope>
</reference>
<dbReference type="InterPro" id="IPR010497">
    <property type="entry name" value="Epoxide_hydro_N"/>
</dbReference>
<gene>
    <name evidence="5" type="ORF">MGWOODY_Hyp451</name>
</gene>
<dbReference type="InterPro" id="IPR000639">
    <property type="entry name" value="Epox_hydrolase-like"/>
</dbReference>
<protein>
    <submittedName>
        <fullName evidence="5">Epoxide hydrolase</fullName>
        <ecNumber evidence="5">3.3.2.9</ecNumber>
    </submittedName>
</protein>
<dbReference type="InterPro" id="IPR016292">
    <property type="entry name" value="Epoxide_hydrolase"/>
</dbReference>
<accession>A0A170PUL7</accession>
<dbReference type="GO" id="GO:0033961">
    <property type="term" value="F:cis-stilbene-oxide hydrolase activity"/>
    <property type="evidence" value="ECO:0007669"/>
    <property type="project" value="UniProtKB-EC"/>
</dbReference>
<name>A0A170PUL7_9ZZZZ</name>
<dbReference type="PRINTS" id="PR00412">
    <property type="entry name" value="EPOXHYDRLASE"/>
</dbReference>
<dbReference type="EC" id="3.3.2.9" evidence="5"/>
<evidence type="ECO:0000256" key="2">
    <source>
        <dbReference type="ARBA" id="ARBA00022797"/>
    </source>
</evidence>
<keyword evidence="3 5" id="KW-0378">Hydrolase</keyword>